<comment type="caution">
    <text evidence="1">The sequence shown here is derived from an EMBL/GenBank/DDBJ whole genome shotgun (WGS) entry which is preliminary data.</text>
</comment>
<protein>
    <submittedName>
        <fullName evidence="1">Uncharacterized protein</fullName>
    </submittedName>
</protein>
<proteinExistence type="predicted"/>
<dbReference type="EMBL" id="VICG01000008">
    <property type="protein sequence ID" value="KAA8569484.1"/>
    <property type="molecule type" value="Genomic_DNA"/>
</dbReference>
<gene>
    <name evidence="1" type="ORF">EYC84_001112</name>
</gene>
<dbReference type="Proteomes" id="UP000322873">
    <property type="component" value="Unassembled WGS sequence"/>
</dbReference>
<evidence type="ECO:0000313" key="2">
    <source>
        <dbReference type="Proteomes" id="UP000322873"/>
    </source>
</evidence>
<keyword evidence="2" id="KW-1185">Reference proteome</keyword>
<evidence type="ECO:0000313" key="1">
    <source>
        <dbReference type="EMBL" id="KAA8569484.1"/>
    </source>
</evidence>
<reference evidence="1 2" key="1">
    <citation type="submission" date="2019-06" db="EMBL/GenBank/DDBJ databases">
        <title>Genome Sequence of the Brown Rot Fungal Pathogen Monilinia fructicola.</title>
        <authorList>
            <person name="De Miccolis Angelini R.M."/>
            <person name="Landi L."/>
            <person name="Abate D."/>
            <person name="Pollastro S."/>
            <person name="Romanazzi G."/>
            <person name="Faretra F."/>
        </authorList>
    </citation>
    <scope>NUCLEOTIDE SEQUENCE [LARGE SCALE GENOMIC DNA]</scope>
    <source>
        <strain evidence="1 2">Mfrc123</strain>
    </source>
</reference>
<accession>A0A5M9JJ52</accession>
<dbReference type="AlphaFoldDB" id="A0A5M9JJ52"/>
<name>A0A5M9JJ52_MONFR</name>
<organism evidence="1 2">
    <name type="scientific">Monilinia fructicola</name>
    <name type="common">Brown rot fungus</name>
    <name type="synonym">Ciboria fructicola</name>
    <dbReference type="NCBI Taxonomy" id="38448"/>
    <lineage>
        <taxon>Eukaryota</taxon>
        <taxon>Fungi</taxon>
        <taxon>Dikarya</taxon>
        <taxon>Ascomycota</taxon>
        <taxon>Pezizomycotina</taxon>
        <taxon>Leotiomycetes</taxon>
        <taxon>Helotiales</taxon>
        <taxon>Sclerotiniaceae</taxon>
        <taxon>Monilinia</taxon>
    </lineage>
</organism>
<sequence>MNVIPLLVTEASLGVCSCIGYSYYAFSHSLIAISIPFHSVPFHSIATREDRNCFNSQTPPCRDIITNPESQQKHRPMRKTHLLDRCHRMIVVSSSVPSHVIRSLFLLI</sequence>